<dbReference type="AlphaFoldDB" id="A0A5B9FQJ8"/>
<keyword evidence="2" id="KW-1185">Reference proteome</keyword>
<protein>
    <submittedName>
        <fullName evidence="1">Uncharacterized protein</fullName>
    </submittedName>
</protein>
<dbReference type="OrthoDB" id="646079at2"/>
<dbReference type="RefSeq" id="WP_147581890.1">
    <property type="nucleotide sequence ID" value="NZ_CP042831.1"/>
</dbReference>
<proteinExistence type="predicted"/>
<dbReference type="EMBL" id="CP042831">
    <property type="protein sequence ID" value="QEE48401.1"/>
    <property type="molecule type" value="Genomic_DNA"/>
</dbReference>
<dbReference type="KEGG" id="fak:FUA48_02060"/>
<evidence type="ECO:0000313" key="1">
    <source>
        <dbReference type="EMBL" id="QEE48401.1"/>
    </source>
</evidence>
<dbReference type="Proteomes" id="UP000321222">
    <property type="component" value="Chromosome"/>
</dbReference>
<accession>A0A5B9FQJ8</accession>
<organism evidence="1 2">
    <name type="scientific">Flavobacterium alkalisoli</name>
    <dbReference type="NCBI Taxonomy" id="2602769"/>
    <lineage>
        <taxon>Bacteria</taxon>
        <taxon>Pseudomonadati</taxon>
        <taxon>Bacteroidota</taxon>
        <taxon>Flavobacteriia</taxon>
        <taxon>Flavobacteriales</taxon>
        <taxon>Flavobacteriaceae</taxon>
        <taxon>Flavobacterium</taxon>
    </lineage>
</organism>
<reference evidence="1 2" key="1">
    <citation type="submission" date="2019-08" db="EMBL/GenBank/DDBJ databases">
        <title>Flavobacterium alkalisoli sp. nov., isolated from rhizosphere soil of Suaeda salsa.</title>
        <authorList>
            <person name="Sun J.-Q."/>
            <person name="Xu L."/>
        </authorList>
    </citation>
    <scope>NUCLEOTIDE SEQUENCE [LARGE SCALE GENOMIC DNA]</scope>
    <source>
        <strain evidence="1 2">XS-5</strain>
    </source>
</reference>
<dbReference type="PROSITE" id="PS51257">
    <property type="entry name" value="PROKAR_LIPOPROTEIN"/>
    <property type="match status" value="1"/>
</dbReference>
<name>A0A5B9FQJ8_9FLAO</name>
<evidence type="ECO:0000313" key="2">
    <source>
        <dbReference type="Proteomes" id="UP000321222"/>
    </source>
</evidence>
<gene>
    <name evidence="1" type="ORF">FUA48_02060</name>
</gene>
<sequence length="219" mass="24066">MKRFSLFMVVITTFLTSCSTDDTLVSENSSKTFRQKTESNYNEIASLAFNEITDEYILRYGTSEKPVESITEYILEIAKSNGTFMVLQGSESINCNSGEINDIVNYSRLYVEDLPLSGEALNNIITLFDKLDQRVEEPKRLIGDFSVAVTENPNISEAEKNIMLMASNLALDNNEKGIGDGHDDDWGTSRSVMAASVSGGMESPAKAVMNAVVVTALTN</sequence>